<dbReference type="Gene3D" id="3.40.50.20">
    <property type="match status" value="1"/>
</dbReference>
<protein>
    <recommendedName>
        <fullName evidence="3">ATP-grasp domain-containing protein</fullName>
    </recommendedName>
</protein>
<organism evidence="1 2">
    <name type="scientific">Candidatus Nomurabacteria bacterium RIFCSPLOWO2_01_FULL_46_18</name>
    <dbReference type="NCBI Taxonomy" id="1801783"/>
    <lineage>
        <taxon>Bacteria</taxon>
        <taxon>Candidatus Nomuraibacteriota</taxon>
    </lineage>
</organism>
<reference evidence="1 2" key="1">
    <citation type="journal article" date="2016" name="Nat. Commun.">
        <title>Thousands of microbial genomes shed light on interconnected biogeochemical processes in an aquifer system.</title>
        <authorList>
            <person name="Anantharaman K."/>
            <person name="Brown C.T."/>
            <person name="Hug L.A."/>
            <person name="Sharon I."/>
            <person name="Castelle C.J."/>
            <person name="Probst A.J."/>
            <person name="Thomas B.C."/>
            <person name="Singh A."/>
            <person name="Wilkins M.J."/>
            <person name="Karaoz U."/>
            <person name="Brodie E.L."/>
            <person name="Williams K.H."/>
            <person name="Hubbard S.S."/>
            <person name="Banfield J.F."/>
        </authorList>
    </citation>
    <scope>NUCLEOTIDE SEQUENCE [LARGE SCALE GENOMIC DNA]</scope>
</reference>
<accession>A0A1F6XFB4</accession>
<sequence>MKRVGILRGGKENYDLSIWQGGKLISYLQENLADKYKLVDILVDRRGVWHIAGMPASVGDLLHRVDFIWNVAHQNFSKLLFDLSVPEIGIPINFSHRSPALWRKEAENLGLKIPRSIILPLYQADFDGPKNRYAIKKAKEAHEKFSPPWIVKSLTPSDMASPVAGLRPRGIHVVNTFNELVDAIEDGVSHKESVVVEELIPGESAEAHTISGYRGEDVYVFPTGSKEIEPFAKKLHNHLGARHYLKSEFTVSPRRGIYLTELSFVPDLRDNSNFHNLCVQVGTKPQDVIEHILERAIH</sequence>
<evidence type="ECO:0000313" key="1">
    <source>
        <dbReference type="EMBL" id="OGI92672.1"/>
    </source>
</evidence>
<dbReference type="Gene3D" id="3.30.470.20">
    <property type="entry name" value="ATP-grasp fold, B domain"/>
    <property type="match status" value="2"/>
</dbReference>
<dbReference type="Proteomes" id="UP000179381">
    <property type="component" value="Unassembled WGS sequence"/>
</dbReference>
<dbReference type="InterPro" id="IPR013815">
    <property type="entry name" value="ATP_grasp_subdomain_1"/>
</dbReference>
<dbReference type="EMBL" id="MFVH01000004">
    <property type="protein sequence ID" value="OGI92672.1"/>
    <property type="molecule type" value="Genomic_DNA"/>
</dbReference>
<evidence type="ECO:0000313" key="2">
    <source>
        <dbReference type="Proteomes" id="UP000179381"/>
    </source>
</evidence>
<proteinExistence type="predicted"/>
<dbReference type="SUPFAM" id="SSF56059">
    <property type="entry name" value="Glutathione synthetase ATP-binding domain-like"/>
    <property type="match status" value="1"/>
</dbReference>
<name>A0A1F6XFB4_9BACT</name>
<evidence type="ECO:0008006" key="3">
    <source>
        <dbReference type="Google" id="ProtNLM"/>
    </source>
</evidence>
<gene>
    <name evidence="1" type="ORF">A2933_02605</name>
</gene>
<comment type="caution">
    <text evidence="1">The sequence shown here is derived from an EMBL/GenBank/DDBJ whole genome shotgun (WGS) entry which is preliminary data.</text>
</comment>
<dbReference type="Gene3D" id="3.30.1490.20">
    <property type="entry name" value="ATP-grasp fold, A domain"/>
    <property type="match status" value="1"/>
</dbReference>
<dbReference type="AlphaFoldDB" id="A0A1F6XFB4"/>
<dbReference type="GO" id="GO:0005524">
    <property type="term" value="F:ATP binding"/>
    <property type="evidence" value="ECO:0007669"/>
    <property type="project" value="InterPro"/>
</dbReference>